<feature type="domain" description="ABC transmembrane type-1" evidence="9">
    <location>
        <begin position="65"/>
        <end position="256"/>
    </location>
</feature>
<evidence type="ECO:0000256" key="8">
    <source>
        <dbReference type="RuleBase" id="RU363032"/>
    </source>
</evidence>
<keyword evidence="5 8" id="KW-1133">Transmembrane helix</keyword>
<protein>
    <submittedName>
        <fullName evidence="10">Nickel ABC transporter permease subunit NikC</fullName>
    </submittedName>
</protein>
<dbReference type="PROSITE" id="PS50928">
    <property type="entry name" value="ABC_TM1"/>
    <property type="match status" value="1"/>
</dbReference>
<keyword evidence="4 8" id="KW-0812">Transmembrane</keyword>
<keyword evidence="3" id="KW-1003">Cell membrane</keyword>
<evidence type="ECO:0000313" key="10">
    <source>
        <dbReference type="EMBL" id="MCF4143511.1"/>
    </source>
</evidence>
<dbReference type="SUPFAM" id="SSF161098">
    <property type="entry name" value="MetI-like"/>
    <property type="match status" value="1"/>
</dbReference>
<evidence type="ECO:0000256" key="7">
    <source>
        <dbReference type="ARBA" id="ARBA00024202"/>
    </source>
</evidence>
<evidence type="ECO:0000256" key="4">
    <source>
        <dbReference type="ARBA" id="ARBA00022692"/>
    </source>
</evidence>
<dbReference type="Gene3D" id="1.10.3720.10">
    <property type="entry name" value="MetI-like"/>
    <property type="match status" value="1"/>
</dbReference>
<dbReference type="NCBIfam" id="TIGR02790">
    <property type="entry name" value="nickel_nikC"/>
    <property type="match status" value="1"/>
</dbReference>
<keyword evidence="11" id="KW-1185">Reference proteome</keyword>
<comment type="subcellular location">
    <subcellularLocation>
        <location evidence="1 8">Cell membrane</location>
        <topology evidence="1 8">Multi-pass membrane protein</topology>
    </subcellularLocation>
</comment>
<dbReference type="PANTHER" id="PTHR43386">
    <property type="entry name" value="OLIGOPEPTIDE TRANSPORT SYSTEM PERMEASE PROTEIN APPC"/>
    <property type="match status" value="1"/>
</dbReference>
<evidence type="ECO:0000256" key="5">
    <source>
        <dbReference type="ARBA" id="ARBA00022989"/>
    </source>
</evidence>
<accession>A0ABS9EQQ5</accession>
<comment type="similarity">
    <text evidence="7">Belongs to the binding-protein-dependent transport system permease family. OppBC subfamily.</text>
</comment>
<dbReference type="InterPro" id="IPR000515">
    <property type="entry name" value="MetI-like"/>
</dbReference>
<dbReference type="Proteomes" id="UP001200430">
    <property type="component" value="Unassembled WGS sequence"/>
</dbReference>
<evidence type="ECO:0000256" key="3">
    <source>
        <dbReference type="ARBA" id="ARBA00022475"/>
    </source>
</evidence>
<evidence type="ECO:0000313" key="11">
    <source>
        <dbReference type="Proteomes" id="UP001200430"/>
    </source>
</evidence>
<evidence type="ECO:0000256" key="2">
    <source>
        <dbReference type="ARBA" id="ARBA00022448"/>
    </source>
</evidence>
<dbReference type="NCBIfam" id="NF007738">
    <property type="entry name" value="PRK10417.1"/>
    <property type="match status" value="1"/>
</dbReference>
<feature type="transmembrane region" description="Helical" evidence="8">
    <location>
        <begin position="74"/>
        <end position="97"/>
    </location>
</feature>
<dbReference type="EMBL" id="JAKGUD010000017">
    <property type="protein sequence ID" value="MCF4143511.1"/>
    <property type="molecule type" value="Genomic_DNA"/>
</dbReference>
<dbReference type="RefSeq" id="WP_236100212.1">
    <property type="nucleotide sequence ID" value="NZ_JAKGUD010000017.1"/>
</dbReference>
<proteinExistence type="inferred from homology"/>
<gene>
    <name evidence="10" type="primary">nikC</name>
    <name evidence="10" type="ORF">L2W38_11880</name>
</gene>
<dbReference type="CDD" id="cd06261">
    <property type="entry name" value="TM_PBP2"/>
    <property type="match status" value="1"/>
</dbReference>
<dbReference type="InterPro" id="IPR050366">
    <property type="entry name" value="BP-dependent_transpt_permease"/>
</dbReference>
<dbReference type="InterPro" id="IPR053385">
    <property type="entry name" value="ABC_transport_permease"/>
</dbReference>
<organism evidence="10 11">
    <name type="scientific">Dethiosulfovibrio marinus</name>
    <dbReference type="NCBI Taxonomy" id="133532"/>
    <lineage>
        <taxon>Bacteria</taxon>
        <taxon>Thermotogati</taxon>
        <taxon>Synergistota</taxon>
        <taxon>Synergistia</taxon>
        <taxon>Synergistales</taxon>
        <taxon>Dethiosulfovibrionaceae</taxon>
        <taxon>Dethiosulfovibrio</taxon>
    </lineage>
</organism>
<evidence type="ECO:0000256" key="1">
    <source>
        <dbReference type="ARBA" id="ARBA00004651"/>
    </source>
</evidence>
<feature type="transmembrane region" description="Helical" evidence="8">
    <location>
        <begin position="109"/>
        <end position="127"/>
    </location>
</feature>
<dbReference type="InterPro" id="IPR035906">
    <property type="entry name" value="MetI-like_sf"/>
</dbReference>
<reference evidence="10 11" key="1">
    <citation type="submission" date="2022-01" db="EMBL/GenBank/DDBJ databases">
        <title>Dethiosulfovibrio faecalis sp. nov., a novel proteolytic, non-sulfur-reducing bacterium isolated from a marine aquaculture solid waste bioreactor.</title>
        <authorList>
            <person name="Grabowski S."/>
            <person name="Apolinario E."/>
            <person name="Schneider N."/>
            <person name="Marshall C.W."/>
            <person name="Sowers K.R."/>
        </authorList>
    </citation>
    <scope>NUCLEOTIDE SEQUENCE [LARGE SCALE GENOMIC DNA]</scope>
    <source>
        <strain evidence="10 11">DSM 12537</strain>
    </source>
</reference>
<keyword evidence="2 8" id="KW-0813">Transport</keyword>
<dbReference type="NCBIfam" id="NF045474">
    <property type="entry name" value="Opp2C"/>
    <property type="match status" value="1"/>
</dbReference>
<evidence type="ECO:0000259" key="9">
    <source>
        <dbReference type="PROSITE" id="PS50928"/>
    </source>
</evidence>
<evidence type="ECO:0000256" key="6">
    <source>
        <dbReference type="ARBA" id="ARBA00023136"/>
    </source>
</evidence>
<dbReference type="Pfam" id="PF00528">
    <property type="entry name" value="BPD_transp_1"/>
    <property type="match status" value="1"/>
</dbReference>
<dbReference type="InterPro" id="IPR014157">
    <property type="entry name" value="Nickel_NikC"/>
</dbReference>
<comment type="caution">
    <text evidence="10">The sequence shown here is derived from an EMBL/GenBank/DDBJ whole genome shotgun (WGS) entry which is preliminary data.</text>
</comment>
<dbReference type="PANTHER" id="PTHR43386:SF1">
    <property type="entry name" value="D,D-DIPEPTIDE TRANSPORT SYSTEM PERMEASE PROTEIN DDPC-RELATED"/>
    <property type="match status" value="1"/>
</dbReference>
<keyword evidence="6 8" id="KW-0472">Membrane</keyword>
<name>A0ABS9EQQ5_9BACT</name>
<sequence length="273" mass="29380">MPLRKTTVVGLALLALIALSAVGASRLTPWDPMEVDLAMKFAPPGNGHVLGCDHLGRDVLSRLLYGTRVSMGSVGLILGLVMGTGFVVGAAAGYFGGRVDTLLMRLCDVFLTFPTFILAMFLIGILGTGMTNVILAVAMTHWAWYARIVRSMVLSIRNRDYIMAARVSGTGHWGILFRHMMPSVFSQLAILATMDIGHMMLHVSGLSFLGLGVTPPTPEWGVMIADARAYIWTHPELMVYPGAMIFLTVMACNLLGDSLRDSLDPALVTEAAA</sequence>